<dbReference type="Proteomes" id="UP001160390">
    <property type="component" value="Unassembled WGS sequence"/>
</dbReference>
<sequence length="129" mass="15379">MDGINELFLRLKKIRDQLETLRSVQKGTRERRDQKYRQMDASEAAFTRVWRGQYTEAERNSDSGREYKAASVRRYMDVWEEILKFDKHLVQLDNQINAEEARLREAQLALWDEQDLKKSLMLGNPGSNW</sequence>
<comment type="caution">
    <text evidence="1">The sequence shown here is derived from an EMBL/GenBank/DDBJ whole genome shotgun (WGS) entry which is preliminary data.</text>
</comment>
<evidence type="ECO:0000313" key="1">
    <source>
        <dbReference type="EMBL" id="CAI6046567.1"/>
    </source>
</evidence>
<dbReference type="AlphaFoldDB" id="A0AA35LRW8"/>
<name>A0AA35LRW8_9HYPO</name>
<gene>
    <name evidence="1" type="ORF">CCHLO57077_00013042</name>
</gene>
<protein>
    <submittedName>
        <fullName evidence="1">Uncharacterized protein</fullName>
    </submittedName>
</protein>
<keyword evidence="2" id="KW-1185">Reference proteome</keyword>
<proteinExistence type="predicted"/>
<organism evidence="1 2">
    <name type="scientific">Clonostachys chloroleuca</name>
    <dbReference type="NCBI Taxonomy" id="1926264"/>
    <lineage>
        <taxon>Eukaryota</taxon>
        <taxon>Fungi</taxon>
        <taxon>Dikarya</taxon>
        <taxon>Ascomycota</taxon>
        <taxon>Pezizomycotina</taxon>
        <taxon>Sordariomycetes</taxon>
        <taxon>Hypocreomycetidae</taxon>
        <taxon>Hypocreales</taxon>
        <taxon>Bionectriaceae</taxon>
        <taxon>Clonostachys</taxon>
    </lineage>
</organism>
<reference evidence="1" key="1">
    <citation type="submission" date="2023-01" db="EMBL/GenBank/DDBJ databases">
        <authorList>
            <person name="Piombo E."/>
        </authorList>
    </citation>
    <scope>NUCLEOTIDE SEQUENCE</scope>
</reference>
<evidence type="ECO:0000313" key="2">
    <source>
        <dbReference type="Proteomes" id="UP001160390"/>
    </source>
</evidence>
<accession>A0AA35LRW8</accession>
<dbReference type="EMBL" id="CABFNP030000582">
    <property type="protein sequence ID" value="CAI6046567.1"/>
    <property type="molecule type" value="Genomic_DNA"/>
</dbReference>